<dbReference type="WBParaSite" id="MBELARI_LOCUS13673">
    <property type="protein sequence ID" value="MBELARI_LOCUS13673"/>
    <property type="gene ID" value="MBELARI_LOCUS13673"/>
</dbReference>
<protein>
    <submittedName>
        <fullName evidence="2">Uncharacterized protein</fullName>
    </submittedName>
</protein>
<reference evidence="2" key="1">
    <citation type="submission" date="2024-02" db="UniProtKB">
        <authorList>
            <consortium name="WormBaseParasite"/>
        </authorList>
    </citation>
    <scope>IDENTIFICATION</scope>
</reference>
<evidence type="ECO:0000313" key="1">
    <source>
        <dbReference type="Proteomes" id="UP000887575"/>
    </source>
</evidence>
<dbReference type="AlphaFoldDB" id="A0AAF3EI42"/>
<keyword evidence="1" id="KW-1185">Reference proteome</keyword>
<proteinExistence type="predicted"/>
<evidence type="ECO:0000313" key="2">
    <source>
        <dbReference type="WBParaSite" id="MBELARI_LOCUS13673"/>
    </source>
</evidence>
<organism evidence="1 2">
    <name type="scientific">Mesorhabditis belari</name>
    <dbReference type="NCBI Taxonomy" id="2138241"/>
    <lineage>
        <taxon>Eukaryota</taxon>
        <taxon>Metazoa</taxon>
        <taxon>Ecdysozoa</taxon>
        <taxon>Nematoda</taxon>
        <taxon>Chromadorea</taxon>
        <taxon>Rhabditida</taxon>
        <taxon>Rhabditina</taxon>
        <taxon>Rhabditomorpha</taxon>
        <taxon>Rhabditoidea</taxon>
        <taxon>Rhabditidae</taxon>
        <taxon>Mesorhabditinae</taxon>
        <taxon>Mesorhabditis</taxon>
    </lineage>
</organism>
<accession>A0AAF3EI42</accession>
<name>A0AAF3EI42_9BILA</name>
<dbReference type="Proteomes" id="UP000887575">
    <property type="component" value="Unassembled WGS sequence"/>
</dbReference>
<sequence>MGERLGVLSLQQPCEYKTPRWKTDSAFLERLMRTEHLAHFPRYIPKYNQPSRFQWMVKMFLFEWTDRRFEMLLTIFTFASIQIYGELDKHEDITQVDCETLEQWAFVIEQGIWYMDQVEAKKEERWMSDEEMIQCLQQMDKMPEPFPITWPGCSRATVPKRRDTFDTN</sequence>